<feature type="compositionally biased region" description="Acidic residues" evidence="1">
    <location>
        <begin position="442"/>
        <end position="462"/>
    </location>
</feature>
<dbReference type="EMBL" id="GG692402">
    <property type="protein sequence ID" value="EER30879.1"/>
    <property type="molecule type" value="Genomic_DNA"/>
</dbReference>
<feature type="compositionally biased region" description="Basic and acidic residues" evidence="1">
    <location>
        <begin position="482"/>
        <end position="494"/>
    </location>
</feature>
<feature type="transmembrane region" description="Helical" evidence="2">
    <location>
        <begin position="172"/>
        <end position="194"/>
    </location>
</feature>
<dbReference type="Pfam" id="PF11309">
    <property type="entry name" value="DUF3112"/>
    <property type="match status" value="1"/>
</dbReference>
<dbReference type="VEuPathDB" id="FungiDB:CTRG_05331"/>
<accession>C5MGX7</accession>
<dbReference type="HOGENOM" id="CLU_042296_0_0_1"/>
<feature type="compositionally biased region" description="Basic and acidic residues" evidence="1">
    <location>
        <begin position="463"/>
        <end position="475"/>
    </location>
</feature>
<feature type="transmembrane region" description="Helical" evidence="2">
    <location>
        <begin position="100"/>
        <end position="120"/>
    </location>
</feature>
<evidence type="ECO:0000256" key="2">
    <source>
        <dbReference type="SAM" id="Phobius"/>
    </source>
</evidence>
<dbReference type="KEGG" id="ctp:CTRG_05331"/>
<dbReference type="AlphaFoldDB" id="C5MGX7"/>
<feature type="compositionally biased region" description="Basic and acidic residues" evidence="1">
    <location>
        <begin position="430"/>
        <end position="441"/>
    </location>
</feature>
<dbReference type="PANTHER" id="PTHR35184:SF1">
    <property type="entry name" value="INTEGRAL MEMBRANE PROTEIN"/>
    <property type="match status" value="1"/>
</dbReference>
<dbReference type="STRING" id="294747.C5MGX7"/>
<feature type="transmembrane region" description="Helical" evidence="2">
    <location>
        <begin position="315"/>
        <end position="337"/>
    </location>
</feature>
<feature type="transmembrane region" description="Helical" evidence="2">
    <location>
        <begin position="74"/>
        <end position="93"/>
    </location>
</feature>
<evidence type="ECO:0000256" key="1">
    <source>
        <dbReference type="SAM" id="MobiDB-lite"/>
    </source>
</evidence>
<feature type="region of interest" description="Disordered" evidence="1">
    <location>
        <begin position="397"/>
        <end position="494"/>
    </location>
</feature>
<dbReference type="RefSeq" id="XP_002551033.1">
    <property type="nucleotide sequence ID" value="XM_002550987.1"/>
</dbReference>
<feature type="compositionally biased region" description="Polar residues" evidence="1">
    <location>
        <begin position="409"/>
        <end position="427"/>
    </location>
</feature>
<protein>
    <submittedName>
        <fullName evidence="3">Uncharacterized protein</fullName>
    </submittedName>
</protein>
<keyword evidence="2" id="KW-0812">Transmembrane</keyword>
<dbReference type="InterPro" id="IPR021460">
    <property type="entry name" value="DUF3112"/>
</dbReference>
<name>C5MGX7_CANTT</name>
<dbReference type="OrthoDB" id="3357002at2759"/>
<keyword evidence="2" id="KW-1133">Transmembrane helix</keyword>
<dbReference type="eggNOG" id="ENOG502S0ZE">
    <property type="taxonomic scope" value="Eukaryota"/>
</dbReference>
<gene>
    <name evidence="3" type="ORF">CTRG_05331</name>
</gene>
<dbReference type="PANTHER" id="PTHR35184">
    <property type="entry name" value="YALI0C10208P"/>
    <property type="match status" value="1"/>
</dbReference>
<proteinExistence type="predicted"/>
<keyword evidence="2" id="KW-0472">Membrane</keyword>
<evidence type="ECO:0000313" key="3">
    <source>
        <dbReference type="EMBL" id="EER30879.1"/>
    </source>
</evidence>
<keyword evidence="4" id="KW-1185">Reference proteome</keyword>
<dbReference type="Proteomes" id="UP000002037">
    <property type="component" value="Unassembled WGS sequence"/>
</dbReference>
<reference evidence="3 4" key="1">
    <citation type="journal article" date="2009" name="Nature">
        <title>Evolution of pathogenicity and sexual reproduction in eight Candida genomes.</title>
        <authorList>
            <person name="Butler G."/>
            <person name="Rasmussen M.D."/>
            <person name="Lin M.F."/>
            <person name="Santos M.A."/>
            <person name="Sakthikumar S."/>
            <person name="Munro C.A."/>
            <person name="Rheinbay E."/>
            <person name="Grabherr M."/>
            <person name="Forche A."/>
            <person name="Reedy J.L."/>
            <person name="Agrafioti I."/>
            <person name="Arnaud M.B."/>
            <person name="Bates S."/>
            <person name="Brown A.J."/>
            <person name="Brunke S."/>
            <person name="Costanzo M.C."/>
            <person name="Fitzpatrick D.A."/>
            <person name="de Groot P.W."/>
            <person name="Harris D."/>
            <person name="Hoyer L.L."/>
            <person name="Hube B."/>
            <person name="Klis F.M."/>
            <person name="Kodira C."/>
            <person name="Lennard N."/>
            <person name="Logue M.E."/>
            <person name="Martin R."/>
            <person name="Neiman A.M."/>
            <person name="Nikolaou E."/>
            <person name="Quail M.A."/>
            <person name="Quinn J."/>
            <person name="Santos M.C."/>
            <person name="Schmitzberger F.F."/>
            <person name="Sherlock G."/>
            <person name="Shah P."/>
            <person name="Silverstein K.A."/>
            <person name="Skrzypek M.S."/>
            <person name="Soll D."/>
            <person name="Staggs R."/>
            <person name="Stansfield I."/>
            <person name="Stumpf M.P."/>
            <person name="Sudbery P.E."/>
            <person name="Srikantha T."/>
            <person name="Zeng Q."/>
            <person name="Berman J."/>
            <person name="Berriman M."/>
            <person name="Heitman J."/>
            <person name="Gow N.A."/>
            <person name="Lorenz M.C."/>
            <person name="Birren B.W."/>
            <person name="Kellis M."/>
            <person name="Cuomo C.A."/>
        </authorList>
    </citation>
    <scope>NUCLEOTIDE SEQUENCE [LARGE SCALE GENOMIC DNA]</scope>
    <source>
        <strain evidence="4">ATCC MYA-3404 / T1</strain>
    </source>
</reference>
<dbReference type="GeneID" id="8299652"/>
<feature type="transmembrane region" description="Helical" evidence="2">
    <location>
        <begin position="214"/>
        <end position="239"/>
    </location>
</feature>
<evidence type="ECO:0000313" key="4">
    <source>
        <dbReference type="Proteomes" id="UP000002037"/>
    </source>
</evidence>
<feature type="transmembrane region" description="Helical" evidence="2">
    <location>
        <begin position="140"/>
        <end position="160"/>
    </location>
</feature>
<organism evidence="3 4">
    <name type="scientific">Candida tropicalis (strain ATCC MYA-3404 / T1)</name>
    <name type="common">Yeast</name>
    <dbReference type="NCBI Taxonomy" id="294747"/>
    <lineage>
        <taxon>Eukaryota</taxon>
        <taxon>Fungi</taxon>
        <taxon>Dikarya</taxon>
        <taxon>Ascomycota</taxon>
        <taxon>Saccharomycotina</taxon>
        <taxon>Pichiomycetes</taxon>
        <taxon>Debaryomycetaceae</taxon>
        <taxon>Candida/Lodderomyces clade</taxon>
        <taxon>Candida</taxon>
    </lineage>
</organism>
<feature type="transmembrane region" description="Helical" evidence="2">
    <location>
        <begin position="357"/>
        <end position="378"/>
    </location>
</feature>
<sequence length="494" mass="55677">MINPHEYTAIHGLMTLLKYQNNYPADGTGAMALAAQAKNLLGPKLPPIMVEYSAATQLALFGDYPDSSDIGPSALFTALFSVITILHFAVFAINYSRGHYFWLSIGWVFYSIIRVLGFGLRIQWSHDLTNTKVGIASEVFLVLPTVLVASFNLILAQRIFTWRHPVGGSKPVFWSLMITLYALVAGVVVMTIVASAGLNVYLLSEANYARYKKVVMTSSILIILYSLCASALIILAWLFKPTKNDENLYTYQPWWIESFNPLYFVKKGEPQKAAASFMKRNSNHRHAIRVIAATDTHHNTVKGLSNDRGELKHNVSIVIVTVTTLIILVSSILRAVVCFQARMKYDAAPVGSAPVMYVFWGALEFIVNLLYIVGRVDLRFYRPDRLPKDVRSIITAEQSDVESDPELDNNFSNEKQSTVDNEPSRQLGNEIRDDSSNHDNENNDEDLFFEPGEDDEEDEEEGQDKFDFHDDKKPDTALPYPYKEKADSPSEFRF</sequence>